<dbReference type="Pfam" id="PF08279">
    <property type="entry name" value="HTH_11"/>
    <property type="match status" value="1"/>
</dbReference>
<dbReference type="Gene3D" id="1.20.1050.10">
    <property type="match status" value="1"/>
</dbReference>
<protein>
    <submittedName>
        <fullName evidence="2">Glutathione S-transferase</fullName>
    </submittedName>
</protein>
<evidence type="ECO:0000313" key="3">
    <source>
        <dbReference type="Proteomes" id="UP000199075"/>
    </source>
</evidence>
<dbReference type="InterPro" id="IPR036388">
    <property type="entry name" value="WH-like_DNA-bd_sf"/>
</dbReference>
<sequence>MTRTTRLQELIRLLRHRREPMPGPELAEALGVSLRTLYQEVAVLRAVGIEVVNTPGEGYVLPPEVTLPPPALAEPGAPGKAEGASDETAPAELVFYTNPLSRGGIVHWMLEELGVNYRTVPIAYGAAMKSPEYLAINPLGKVPAIRHGDTVVTESAAICAYLADAFPEAELAPPTAARGDYYRWLFLAAGPLESATALNDLGVVPTPEQAQRLGCGDYWTLVETLAGAVAGRPFIAGDAFSAADVYVGSHIGWGMQFGTLPRRPEFEAYWAGLAERPAQRRCAAFIEQARITG</sequence>
<dbReference type="InterPro" id="IPR036249">
    <property type="entry name" value="Thioredoxin-like_sf"/>
</dbReference>
<dbReference type="InterPro" id="IPR036390">
    <property type="entry name" value="WH_DNA-bd_sf"/>
</dbReference>
<dbReference type="SFLD" id="SFLDG00358">
    <property type="entry name" value="Main_(cytGST)"/>
    <property type="match status" value="1"/>
</dbReference>
<dbReference type="Gene3D" id="3.40.30.10">
    <property type="entry name" value="Glutaredoxin"/>
    <property type="match status" value="1"/>
</dbReference>
<dbReference type="STRING" id="419597.SAMN04487957_105132"/>
<dbReference type="InterPro" id="IPR036282">
    <property type="entry name" value="Glutathione-S-Trfase_C_sf"/>
</dbReference>
<dbReference type="SUPFAM" id="SSF46785">
    <property type="entry name" value="Winged helix' DNA-binding domain"/>
    <property type="match status" value="1"/>
</dbReference>
<dbReference type="Proteomes" id="UP000199075">
    <property type="component" value="Unassembled WGS sequence"/>
</dbReference>
<feature type="domain" description="GST N-terminal" evidence="1">
    <location>
        <begin position="90"/>
        <end position="170"/>
    </location>
</feature>
<evidence type="ECO:0000313" key="2">
    <source>
        <dbReference type="EMBL" id="SDO31086.1"/>
    </source>
</evidence>
<dbReference type="Gene3D" id="1.10.10.10">
    <property type="entry name" value="Winged helix-like DNA-binding domain superfamily/Winged helix DNA-binding domain"/>
    <property type="match status" value="1"/>
</dbReference>
<dbReference type="GO" id="GO:0016740">
    <property type="term" value="F:transferase activity"/>
    <property type="evidence" value="ECO:0007669"/>
    <property type="project" value="UniProtKB-KW"/>
</dbReference>
<gene>
    <name evidence="2" type="ORF">SAMN04487957_105132</name>
</gene>
<accession>A0A1H0IIA4</accession>
<dbReference type="OrthoDB" id="5740960at2"/>
<dbReference type="PROSITE" id="PS50404">
    <property type="entry name" value="GST_NTER"/>
    <property type="match status" value="1"/>
</dbReference>
<dbReference type="InterPro" id="IPR004045">
    <property type="entry name" value="Glutathione_S-Trfase_N"/>
</dbReference>
<proteinExistence type="predicted"/>
<dbReference type="SFLD" id="SFLDS00019">
    <property type="entry name" value="Glutathione_Transferase_(cytos"/>
    <property type="match status" value="1"/>
</dbReference>
<dbReference type="CDD" id="cd03207">
    <property type="entry name" value="GST_C_8"/>
    <property type="match status" value="1"/>
</dbReference>
<reference evidence="3" key="1">
    <citation type="submission" date="2016-10" db="EMBL/GenBank/DDBJ databases">
        <authorList>
            <person name="Varghese N."/>
            <person name="Submissions S."/>
        </authorList>
    </citation>
    <scope>NUCLEOTIDE SEQUENCE [LARGE SCALE GENOMIC DNA]</scope>
    <source>
        <strain evidence="3">CGMCC 1.6444</strain>
    </source>
</reference>
<organism evidence="2 3">
    <name type="scientific">Halomonas shengliensis</name>
    <dbReference type="NCBI Taxonomy" id="419597"/>
    <lineage>
        <taxon>Bacteria</taxon>
        <taxon>Pseudomonadati</taxon>
        <taxon>Pseudomonadota</taxon>
        <taxon>Gammaproteobacteria</taxon>
        <taxon>Oceanospirillales</taxon>
        <taxon>Halomonadaceae</taxon>
        <taxon>Halomonas</taxon>
    </lineage>
</organism>
<dbReference type="SFLD" id="SFLDG01150">
    <property type="entry name" value="Main.1:_Beta-like"/>
    <property type="match status" value="1"/>
</dbReference>
<name>A0A1H0IIA4_9GAMM</name>
<dbReference type="SUPFAM" id="SSF52833">
    <property type="entry name" value="Thioredoxin-like"/>
    <property type="match status" value="1"/>
</dbReference>
<dbReference type="PANTHER" id="PTHR44051">
    <property type="entry name" value="GLUTATHIONE S-TRANSFERASE-RELATED"/>
    <property type="match status" value="1"/>
</dbReference>
<dbReference type="Pfam" id="PF13409">
    <property type="entry name" value="GST_N_2"/>
    <property type="match status" value="1"/>
</dbReference>
<dbReference type="InterPro" id="IPR013196">
    <property type="entry name" value="HTH_11"/>
</dbReference>
<dbReference type="EMBL" id="FNIV01000005">
    <property type="protein sequence ID" value="SDO31086.1"/>
    <property type="molecule type" value="Genomic_DNA"/>
</dbReference>
<dbReference type="PANTHER" id="PTHR44051:SF21">
    <property type="entry name" value="GLUTATHIONE S-TRANSFERASE FAMILY PROTEIN"/>
    <property type="match status" value="1"/>
</dbReference>
<dbReference type="AlphaFoldDB" id="A0A1H0IIA4"/>
<dbReference type="RefSeq" id="WP_089678476.1">
    <property type="nucleotide sequence ID" value="NZ_FNIV01000005.1"/>
</dbReference>
<dbReference type="SUPFAM" id="SSF47616">
    <property type="entry name" value="GST C-terminal domain-like"/>
    <property type="match status" value="1"/>
</dbReference>
<keyword evidence="2" id="KW-0808">Transferase</keyword>
<dbReference type="CDD" id="cd03046">
    <property type="entry name" value="GST_N_GTT1_like"/>
    <property type="match status" value="1"/>
</dbReference>
<evidence type="ECO:0000259" key="1">
    <source>
        <dbReference type="PROSITE" id="PS50404"/>
    </source>
</evidence>
<keyword evidence="3" id="KW-1185">Reference proteome</keyword>
<dbReference type="InterPro" id="IPR040079">
    <property type="entry name" value="Glutathione_S-Trfase"/>
</dbReference>